<dbReference type="EMBL" id="AP024714">
    <property type="protein sequence ID" value="BCX81907.1"/>
    <property type="molecule type" value="Genomic_DNA"/>
</dbReference>
<evidence type="ECO:0000313" key="1">
    <source>
        <dbReference type="EMBL" id="BCX81907.1"/>
    </source>
</evidence>
<keyword evidence="2" id="KW-1185">Reference proteome</keyword>
<dbReference type="Gene3D" id="3.40.190.10">
    <property type="entry name" value="Periplasmic binding protein-like II"/>
    <property type="match status" value="2"/>
</dbReference>
<dbReference type="AlphaFoldDB" id="A0AAU9CVF8"/>
<accession>A0AAU9CVF8</accession>
<protein>
    <submittedName>
        <fullName evidence="1">Phosphonate transport system substrate-binding protein</fullName>
    </submittedName>
</protein>
<reference evidence="2" key="1">
    <citation type="journal article" date="2024" name="Int. J. Syst. Evol. Microbiol.">
        <title>Methylomarinovum tepidoasis sp. nov., a moderately thermophilic methanotroph of the family Methylothermaceae isolated from a deep-sea hydrothermal field.</title>
        <authorList>
            <person name="Hirayama H."/>
            <person name="Takaki Y."/>
            <person name="Abe M."/>
            <person name="Miyazaki M."/>
            <person name="Uematsu K."/>
            <person name="Matsui Y."/>
            <person name="Takai K."/>
        </authorList>
    </citation>
    <scope>NUCLEOTIDE SEQUENCE [LARGE SCALE GENOMIC DNA]</scope>
    <source>
        <strain evidence="2">IT-9</strain>
    </source>
</reference>
<organism evidence="1 2">
    <name type="scientific">Methylomarinovum caldicuralii</name>
    <dbReference type="NCBI Taxonomy" id="438856"/>
    <lineage>
        <taxon>Bacteria</taxon>
        <taxon>Pseudomonadati</taxon>
        <taxon>Pseudomonadota</taxon>
        <taxon>Gammaproteobacteria</taxon>
        <taxon>Methylococcales</taxon>
        <taxon>Methylothermaceae</taxon>
        <taxon>Methylomarinovum</taxon>
    </lineage>
</organism>
<gene>
    <name evidence="1" type="ORF">MIT9_P1489</name>
</gene>
<dbReference type="SUPFAM" id="SSF53850">
    <property type="entry name" value="Periplasmic binding protein-like II"/>
    <property type="match status" value="1"/>
</dbReference>
<dbReference type="RefSeq" id="WP_317704331.1">
    <property type="nucleotide sequence ID" value="NZ_AP024714.1"/>
</dbReference>
<evidence type="ECO:0000313" key="2">
    <source>
        <dbReference type="Proteomes" id="UP001321825"/>
    </source>
</evidence>
<dbReference type="Pfam" id="PF12974">
    <property type="entry name" value="Phosphonate-bd"/>
    <property type="match status" value="1"/>
</dbReference>
<sequence>MSYTFTVSPDFSPDYIAGWFVFNTWLQRILETGFHLELMDDFDSLHAAIAQDRIDLVYANPYDAAMLVREKGFSALAKPRGDADEALIAVAAESGVQAVEDLPEGARIATTDNPDVHLMGMILLEPAGLGQDNTVQVECDNYVLVAKRLLTGESDAGIFLARAFDELSRPVRERLKVLVRSDIQVIHHYLMAGPRIAELHAKLQDALVSMGETPRTARILEQLKLPGWDPVDPEEVEFMIDLMETLKFSPA</sequence>
<proteinExistence type="predicted"/>
<dbReference type="KEGG" id="mcau:MIT9_P1489"/>
<name>A0AAU9CVF8_9GAMM</name>
<dbReference type="Proteomes" id="UP001321825">
    <property type="component" value="Chromosome"/>
</dbReference>